<name>A0AAD2EZH9_9RALS</name>
<keyword evidence="1" id="KW-1133">Transmembrane helix</keyword>
<feature type="transmembrane region" description="Helical" evidence="1">
    <location>
        <begin position="180"/>
        <end position="206"/>
    </location>
</feature>
<feature type="transmembrane region" description="Helical" evidence="1">
    <location>
        <begin position="92"/>
        <end position="115"/>
    </location>
</feature>
<keyword evidence="1" id="KW-0812">Transmembrane</keyword>
<keyword evidence="1" id="KW-0472">Membrane</keyword>
<protein>
    <recommendedName>
        <fullName evidence="4">Paraquat-inducible protein A</fullName>
    </recommendedName>
</protein>
<dbReference type="Pfam" id="PF04403">
    <property type="entry name" value="PqiA"/>
    <property type="match status" value="1"/>
</dbReference>
<comment type="caution">
    <text evidence="2">The sequence shown here is derived from an EMBL/GenBank/DDBJ whole genome shotgun (WGS) entry which is preliminary data.</text>
</comment>
<reference evidence="2" key="1">
    <citation type="submission" date="2023-07" db="EMBL/GenBank/DDBJ databases">
        <authorList>
            <person name="Peeters C."/>
        </authorList>
    </citation>
    <scope>NUCLEOTIDE SEQUENCE</scope>
    <source>
        <strain evidence="2">R-77560</strain>
    </source>
</reference>
<gene>
    <name evidence="2" type="ORF">R77560_01614</name>
</gene>
<accession>A0AAD2EZH9</accession>
<dbReference type="InterPro" id="IPR007498">
    <property type="entry name" value="PqiA-like"/>
</dbReference>
<dbReference type="EMBL" id="CATZAZ010000002">
    <property type="protein sequence ID" value="CAJ0787698.1"/>
    <property type="molecule type" value="Genomic_DNA"/>
</dbReference>
<organism evidence="2 3">
    <name type="scientific">Ralstonia thomasii</name>
    <dbReference type="NCBI Taxonomy" id="3058596"/>
    <lineage>
        <taxon>Bacteria</taxon>
        <taxon>Pseudomonadati</taxon>
        <taxon>Pseudomonadota</taxon>
        <taxon>Betaproteobacteria</taxon>
        <taxon>Burkholderiales</taxon>
        <taxon>Burkholderiaceae</taxon>
        <taxon>Ralstonia</taxon>
    </lineage>
</organism>
<sequence length="272" mass="29612">MPVQRCHRALSPTMEPSNVKFPFPLPQSWRAAGDTPDAKAAPVALPLPGDPDAWIACEHCDTLHRHEVIALDEEAHCTRCGVKLYRNQSERLSVLLPLVLTGIIVYVVANIFPIAEMNGGGNRHATTLWGAIVALYDYDMLFAAVLVALTTVFFPLMYMSVLAPLLIARVRGRQHPAAALVLRAAALIRPWAMVEIFMLGVVVALIKVARMVSLEADAGLWAFAALTVFLTVALSIDLRPFWREIGLTLPPGSHIDAPTGMDAAARPGEDRP</sequence>
<evidence type="ECO:0000256" key="1">
    <source>
        <dbReference type="SAM" id="Phobius"/>
    </source>
</evidence>
<evidence type="ECO:0000313" key="2">
    <source>
        <dbReference type="EMBL" id="CAJ0787698.1"/>
    </source>
</evidence>
<feature type="transmembrane region" description="Helical" evidence="1">
    <location>
        <begin position="218"/>
        <end position="236"/>
    </location>
</feature>
<proteinExistence type="predicted"/>
<dbReference type="AlphaFoldDB" id="A0AAD2EZH9"/>
<evidence type="ECO:0000313" key="3">
    <source>
        <dbReference type="Proteomes" id="UP001189756"/>
    </source>
</evidence>
<dbReference type="Proteomes" id="UP001189756">
    <property type="component" value="Unassembled WGS sequence"/>
</dbReference>
<feature type="transmembrane region" description="Helical" evidence="1">
    <location>
        <begin position="141"/>
        <end position="168"/>
    </location>
</feature>
<evidence type="ECO:0008006" key="4">
    <source>
        <dbReference type="Google" id="ProtNLM"/>
    </source>
</evidence>